<sequence length="341" mass="36392">MLAILASLSLSETSSPKLAWQKCTKAGCSSITGSVVIDKENRATETTPIEDYGAALGVTTSGNTLKQRLVTVYNGKRVIGSRLYLLAADGQSYELFNFVGKEFTFDVDLSQILCGVNAALYTSEMPAKGAGSAGAVYGGGYCDANYVGGSGCHEMDIMEANKYAMVFTTHTCQTLGIQAGRGSCDNAGCGFNAYRFGAKTFWSNDINTAQKITVITQFLGSGATISEIRRLYMQGGKVIKNAAVHVWGSQVAYDSIVPGFCQSSGHQTDGWHSLNQMAASFVRGHVLVFSLWDSDDMGWLDGQNGEYGPCGNPSAASVEAQHPDMTLTFSNIKFGDIDSTY</sequence>
<evidence type="ECO:0000256" key="7">
    <source>
        <dbReference type="ARBA" id="ARBA00023277"/>
    </source>
</evidence>
<evidence type="ECO:0000256" key="8">
    <source>
        <dbReference type="ARBA" id="ARBA00023295"/>
    </source>
</evidence>
<evidence type="ECO:0000256" key="6">
    <source>
        <dbReference type="ARBA" id="ARBA00023180"/>
    </source>
</evidence>
<dbReference type="InterPro" id="IPR001722">
    <property type="entry name" value="Glyco_hydro_7"/>
</dbReference>
<dbReference type="GO" id="GO:0030245">
    <property type="term" value="P:cellulose catabolic process"/>
    <property type="evidence" value="ECO:0007669"/>
    <property type="project" value="UniProtKB-KW"/>
</dbReference>
<reference evidence="10" key="1">
    <citation type="journal article" date="2010" name="PLoS ONE">
        <title>Phylogenetic analysis of cellulolytic enzyme genes from representative lineages of termites and a related cockroach.</title>
        <authorList>
            <person name="Todaka N."/>
            <person name="Inoue T."/>
            <person name="Saita K."/>
            <person name="Ohkuma M."/>
            <person name="Nalepa C.A."/>
            <person name="Lenz M."/>
            <person name="Kudo T."/>
            <person name="Moriya S."/>
        </authorList>
    </citation>
    <scope>NUCLEOTIDE SEQUENCE</scope>
</reference>
<dbReference type="EMBL" id="AB274637">
    <property type="protein sequence ID" value="BAF57396.1"/>
    <property type="molecule type" value="mRNA"/>
</dbReference>
<keyword evidence="8" id="KW-0326">Glycosidase</keyword>
<keyword evidence="6" id="KW-0325">Glycoprotein</keyword>
<protein>
    <recommendedName>
        <fullName evidence="3">cellulase</fullName>
        <ecNumber evidence="3">3.2.1.4</ecNumber>
    </recommendedName>
</protein>
<dbReference type="InterPro" id="IPR013320">
    <property type="entry name" value="ConA-like_dom_sf"/>
</dbReference>
<dbReference type="SUPFAM" id="SSF49899">
    <property type="entry name" value="Concanavalin A-like lectins/glucanases"/>
    <property type="match status" value="1"/>
</dbReference>
<comment type="similarity">
    <text evidence="2">Belongs to the glycosyl hydrolase 7 (cellulase C) family.</text>
</comment>
<evidence type="ECO:0000313" key="10">
    <source>
        <dbReference type="EMBL" id="BAF57396.1"/>
    </source>
</evidence>
<dbReference type="EC" id="3.2.1.4" evidence="3"/>
<evidence type="ECO:0000256" key="1">
    <source>
        <dbReference type="ARBA" id="ARBA00000966"/>
    </source>
</evidence>
<dbReference type="GO" id="GO:0008810">
    <property type="term" value="F:cellulase activity"/>
    <property type="evidence" value="ECO:0007669"/>
    <property type="project" value="UniProtKB-EC"/>
</dbReference>
<evidence type="ECO:0000256" key="5">
    <source>
        <dbReference type="ARBA" id="ARBA00023001"/>
    </source>
</evidence>
<dbReference type="Pfam" id="PF00840">
    <property type="entry name" value="Glyco_hydro_7"/>
    <property type="match status" value="2"/>
</dbReference>
<dbReference type="PANTHER" id="PTHR33753:SF1">
    <property type="entry name" value="ENDO-BETA-1,4-GLUCANASE CELB"/>
    <property type="match status" value="1"/>
</dbReference>
<dbReference type="AlphaFoldDB" id="A4UWY6"/>
<organism evidence="10">
    <name type="scientific">uncultured symbiotic protist of Neotermes koshunensis</name>
    <dbReference type="NCBI Taxonomy" id="403660"/>
    <lineage>
        <taxon>Eukaryota</taxon>
        <taxon>environmental samples</taxon>
    </lineage>
</organism>
<name>A4UWY6_9EUKA</name>
<evidence type="ECO:0000256" key="9">
    <source>
        <dbReference type="ARBA" id="ARBA00023326"/>
    </source>
</evidence>
<dbReference type="PRINTS" id="PR00734">
    <property type="entry name" value="GLHYDRLASE7"/>
</dbReference>
<evidence type="ECO:0000256" key="3">
    <source>
        <dbReference type="ARBA" id="ARBA00012601"/>
    </source>
</evidence>
<keyword evidence="9" id="KW-0624">Polysaccharide degradation</keyword>
<dbReference type="CAZy" id="GH7">
    <property type="family name" value="Glycoside Hydrolase Family 7"/>
</dbReference>
<dbReference type="Gene3D" id="2.70.100.10">
    <property type="entry name" value="Glycoside hydrolase, family 7, domain"/>
    <property type="match status" value="1"/>
</dbReference>
<comment type="catalytic activity">
    <reaction evidence="1">
        <text>Endohydrolysis of (1-&gt;4)-beta-D-glucosidic linkages in cellulose, lichenin and cereal beta-D-glucans.</text>
        <dbReference type="EC" id="3.2.1.4"/>
    </reaction>
</comment>
<proteinExistence type="evidence at transcript level"/>
<keyword evidence="4 10" id="KW-0378">Hydrolase</keyword>
<dbReference type="PANTHER" id="PTHR33753">
    <property type="entry name" value="1,4-BETA-D-GLUCAN CELLOBIOHYDROLASE B"/>
    <property type="match status" value="1"/>
</dbReference>
<keyword evidence="7" id="KW-0119">Carbohydrate metabolism</keyword>
<evidence type="ECO:0000256" key="2">
    <source>
        <dbReference type="ARBA" id="ARBA00006044"/>
    </source>
</evidence>
<dbReference type="InterPro" id="IPR037019">
    <property type="entry name" value="Glyco_hydro_7_sf"/>
</dbReference>
<accession>A4UWY6</accession>
<evidence type="ECO:0000256" key="4">
    <source>
        <dbReference type="ARBA" id="ARBA00022801"/>
    </source>
</evidence>
<keyword evidence="5" id="KW-0136">Cellulose degradation</keyword>